<dbReference type="Proteomes" id="UP000611708">
    <property type="component" value="Unassembled WGS sequence"/>
</dbReference>
<dbReference type="SUPFAM" id="SSF53807">
    <property type="entry name" value="Helical backbone' metal receptor"/>
    <property type="match status" value="1"/>
</dbReference>
<feature type="chain" id="PRO_5047525161" evidence="1">
    <location>
        <begin position="29"/>
        <end position="284"/>
    </location>
</feature>
<comment type="caution">
    <text evidence="3">The sequence shown here is derived from an EMBL/GenBank/DDBJ whole genome shotgun (WGS) entry which is preliminary data.</text>
</comment>
<evidence type="ECO:0000259" key="2">
    <source>
        <dbReference type="PROSITE" id="PS50983"/>
    </source>
</evidence>
<reference evidence="3 4" key="1">
    <citation type="submission" date="2020-11" db="EMBL/GenBank/DDBJ databases">
        <authorList>
            <person name="Kim M.K."/>
        </authorList>
    </citation>
    <scope>NUCLEOTIDE SEQUENCE [LARGE SCALE GENOMIC DNA]</scope>
    <source>
        <strain evidence="3 4">BT290</strain>
    </source>
</reference>
<dbReference type="Gene3D" id="3.40.50.1980">
    <property type="entry name" value="Nitrogenase molybdenum iron protein domain"/>
    <property type="match status" value="2"/>
</dbReference>
<dbReference type="InterPro" id="IPR050902">
    <property type="entry name" value="ABC_Transporter_SBP"/>
</dbReference>
<dbReference type="PANTHER" id="PTHR30535:SF34">
    <property type="entry name" value="MOLYBDATE-BINDING PROTEIN MOLA"/>
    <property type="match status" value="1"/>
</dbReference>
<name>A0ABS0HWN2_9HYPH</name>
<evidence type="ECO:0000313" key="4">
    <source>
        <dbReference type="Proteomes" id="UP000611708"/>
    </source>
</evidence>
<dbReference type="CDD" id="cd00636">
    <property type="entry name" value="TroA-like"/>
    <property type="match status" value="1"/>
</dbReference>
<gene>
    <name evidence="3" type="ORF">I2H36_17970</name>
</gene>
<feature type="signal peptide" evidence="1">
    <location>
        <begin position="1"/>
        <end position="28"/>
    </location>
</feature>
<dbReference type="InterPro" id="IPR002491">
    <property type="entry name" value="ABC_transptr_periplasmic_BD"/>
</dbReference>
<accession>A0ABS0HWN2</accession>
<dbReference type="EMBL" id="JADQDN010000013">
    <property type="protein sequence ID" value="MBF9197925.1"/>
    <property type="molecule type" value="Genomic_DNA"/>
</dbReference>
<organism evidence="3 4">
    <name type="scientific">Microvirga terrestris</name>
    <dbReference type="NCBI Taxonomy" id="2791024"/>
    <lineage>
        <taxon>Bacteria</taxon>
        <taxon>Pseudomonadati</taxon>
        <taxon>Pseudomonadota</taxon>
        <taxon>Alphaproteobacteria</taxon>
        <taxon>Hyphomicrobiales</taxon>
        <taxon>Methylobacteriaceae</taxon>
        <taxon>Microvirga</taxon>
    </lineage>
</organism>
<keyword evidence="1" id="KW-0732">Signal</keyword>
<sequence>MISMLRRSRRVGCALLIGCLWAISPAVAQPRPQQVASLNLCTDQLLLALADRHQIASLSRLARDPSISFMAEQAAGLPLNEGGAEALLFSKPDLVLTGTYGQQERVAGLKRQGLDVLQLRPWSGLMEGREQIRLLANRLGHADRGEALIARIDSALDRAKDVVSNGRSLLVYERGGWVAAPRSPLSEVLMQMGFTLHQEVLGRTNGGVVRLEAIVADPPDFMLVDAGSQQAIDNGTALFAHPALAAAVPHERRLALPGRLTICGGPSTPAMIEALRDEVTSKLP</sequence>
<evidence type="ECO:0000256" key="1">
    <source>
        <dbReference type="SAM" id="SignalP"/>
    </source>
</evidence>
<dbReference type="PANTHER" id="PTHR30535">
    <property type="entry name" value="VITAMIN B12-BINDING PROTEIN"/>
    <property type="match status" value="1"/>
</dbReference>
<protein>
    <submittedName>
        <fullName evidence="3">ABC transporter substrate-binding protein</fullName>
    </submittedName>
</protein>
<proteinExistence type="predicted"/>
<dbReference type="PROSITE" id="PS50983">
    <property type="entry name" value="FE_B12_PBP"/>
    <property type="match status" value="1"/>
</dbReference>
<evidence type="ECO:0000313" key="3">
    <source>
        <dbReference type="EMBL" id="MBF9197925.1"/>
    </source>
</evidence>
<keyword evidence="4" id="KW-1185">Reference proteome</keyword>
<dbReference type="RefSeq" id="WP_196265277.1">
    <property type="nucleotide sequence ID" value="NZ_JADQDN010000013.1"/>
</dbReference>
<feature type="domain" description="Fe/B12 periplasmic-binding" evidence="2">
    <location>
        <begin position="34"/>
        <end position="284"/>
    </location>
</feature>
<dbReference type="Pfam" id="PF01497">
    <property type="entry name" value="Peripla_BP_2"/>
    <property type="match status" value="1"/>
</dbReference>